<keyword evidence="4" id="KW-1185">Reference proteome</keyword>
<proteinExistence type="predicted"/>
<dbReference type="Gene3D" id="3.40.50.1820">
    <property type="entry name" value="alpha/beta hydrolase"/>
    <property type="match status" value="1"/>
</dbReference>
<sequence length="258" mass="28960">MKLHESVIGGSEPDLAFCHGLFGQGKNWTRIAKALTPAHTSLLLDMPNHGRSPWTDSVDYAAWADLVAEQLRRYAPVDLIGHSMGGKIAMQVALRHPDLVRRLVVVDISPVDYRGLTSFTRYVEGMQDIDLDSLTSRGDADDLLAQRVRSGVIRGFLLQNLRRDKDHWRWQMNLQLLGAHLDDLGGWPPTEATFDRPVLWVAGANSDYIQPGYREAMRRLFPKVRSVTIKGAGHWVHSEQPEAFVAVLQKFLGDTAED</sequence>
<accession>A0A4R7J828</accession>
<protein>
    <submittedName>
        <fullName evidence="3">Pimeloyl-ACP methyl ester carboxylesterase</fullName>
    </submittedName>
</protein>
<dbReference type="GO" id="GO:0016787">
    <property type="term" value="F:hydrolase activity"/>
    <property type="evidence" value="ECO:0007669"/>
    <property type="project" value="UniProtKB-KW"/>
</dbReference>
<dbReference type="EMBL" id="SOAW01000001">
    <property type="protein sequence ID" value="TDT33631.1"/>
    <property type="molecule type" value="Genomic_DNA"/>
</dbReference>
<dbReference type="Proteomes" id="UP000295371">
    <property type="component" value="Unassembled WGS sequence"/>
</dbReference>
<evidence type="ECO:0000256" key="1">
    <source>
        <dbReference type="ARBA" id="ARBA00022801"/>
    </source>
</evidence>
<evidence type="ECO:0000313" key="4">
    <source>
        <dbReference type="Proteomes" id="UP000295371"/>
    </source>
</evidence>
<evidence type="ECO:0000313" key="3">
    <source>
        <dbReference type="EMBL" id="TDT33631.1"/>
    </source>
</evidence>
<dbReference type="SUPFAM" id="SSF53474">
    <property type="entry name" value="alpha/beta-Hydrolases"/>
    <property type="match status" value="1"/>
</dbReference>
<dbReference type="RefSeq" id="WP_133754111.1">
    <property type="nucleotide sequence ID" value="NZ_SOAW01000001.1"/>
</dbReference>
<feature type="domain" description="AB hydrolase-1" evidence="2">
    <location>
        <begin position="17"/>
        <end position="240"/>
    </location>
</feature>
<gene>
    <name evidence="3" type="ORF">CLV29_1254</name>
</gene>
<evidence type="ECO:0000259" key="2">
    <source>
        <dbReference type="Pfam" id="PF00561"/>
    </source>
</evidence>
<organism evidence="3 4">
    <name type="scientific">Naumannella halotolerans</name>
    <dbReference type="NCBI Taxonomy" id="993414"/>
    <lineage>
        <taxon>Bacteria</taxon>
        <taxon>Bacillati</taxon>
        <taxon>Actinomycetota</taxon>
        <taxon>Actinomycetes</taxon>
        <taxon>Propionibacteriales</taxon>
        <taxon>Propionibacteriaceae</taxon>
        <taxon>Naumannella</taxon>
    </lineage>
</organism>
<dbReference type="InterPro" id="IPR000073">
    <property type="entry name" value="AB_hydrolase_1"/>
</dbReference>
<dbReference type="PRINTS" id="PR00111">
    <property type="entry name" value="ABHYDROLASE"/>
</dbReference>
<keyword evidence="1" id="KW-0378">Hydrolase</keyword>
<comment type="caution">
    <text evidence="3">The sequence shown here is derived from an EMBL/GenBank/DDBJ whole genome shotgun (WGS) entry which is preliminary data.</text>
</comment>
<dbReference type="OrthoDB" id="63519at2"/>
<dbReference type="InterPro" id="IPR029058">
    <property type="entry name" value="AB_hydrolase_fold"/>
</dbReference>
<dbReference type="Pfam" id="PF00561">
    <property type="entry name" value="Abhydrolase_1"/>
    <property type="match status" value="1"/>
</dbReference>
<dbReference type="PANTHER" id="PTHR46118:SF4">
    <property type="entry name" value="PROTEIN ABHD11"/>
    <property type="match status" value="1"/>
</dbReference>
<dbReference type="PANTHER" id="PTHR46118">
    <property type="entry name" value="PROTEIN ABHD11"/>
    <property type="match status" value="1"/>
</dbReference>
<reference evidence="3 4" key="1">
    <citation type="submission" date="2019-03" db="EMBL/GenBank/DDBJ databases">
        <title>Genomic Encyclopedia of Archaeal and Bacterial Type Strains, Phase II (KMG-II): from individual species to whole genera.</title>
        <authorList>
            <person name="Goeker M."/>
        </authorList>
    </citation>
    <scope>NUCLEOTIDE SEQUENCE [LARGE SCALE GENOMIC DNA]</scope>
    <source>
        <strain evidence="3 4">DSM 24323</strain>
    </source>
</reference>
<name>A0A4R7J828_9ACTN</name>
<dbReference type="AlphaFoldDB" id="A0A4R7J828"/>